<organism evidence="3 4">
    <name type="scientific">Sanguibacter keddieii (strain ATCC 51767 / DSM 10542 / NCFB 3025 / ST-74)</name>
    <dbReference type="NCBI Taxonomy" id="446469"/>
    <lineage>
        <taxon>Bacteria</taxon>
        <taxon>Bacillati</taxon>
        <taxon>Actinomycetota</taxon>
        <taxon>Actinomycetes</taxon>
        <taxon>Micrococcales</taxon>
        <taxon>Sanguibacteraceae</taxon>
        <taxon>Sanguibacter</taxon>
    </lineage>
</organism>
<evidence type="ECO:0000313" key="3">
    <source>
        <dbReference type="EMBL" id="ACZ20737.1"/>
    </source>
</evidence>
<dbReference type="RefSeq" id="WP_012865806.1">
    <property type="nucleotide sequence ID" value="NC_013521.1"/>
</dbReference>
<protein>
    <submittedName>
        <fullName evidence="3">MazG family protein</fullName>
    </submittedName>
</protein>
<accession>D1BBH1</accession>
<dbReference type="GO" id="GO:0006203">
    <property type="term" value="P:dGTP catabolic process"/>
    <property type="evidence" value="ECO:0007669"/>
    <property type="project" value="TreeGrafter"/>
</dbReference>
<name>D1BBH1_SANKS</name>
<dbReference type="STRING" id="446469.Sked_07840"/>
<dbReference type="HOGENOM" id="CLU_038356_0_2_11"/>
<dbReference type="Proteomes" id="UP000000322">
    <property type="component" value="Chromosome"/>
</dbReference>
<dbReference type="GO" id="GO:0046052">
    <property type="term" value="P:UTP catabolic process"/>
    <property type="evidence" value="ECO:0007669"/>
    <property type="project" value="TreeGrafter"/>
</dbReference>
<dbReference type="Gene3D" id="1.10.287.1080">
    <property type="entry name" value="MazG-like"/>
    <property type="match status" value="2"/>
</dbReference>
<dbReference type="GO" id="GO:0047429">
    <property type="term" value="F:nucleoside triphosphate diphosphatase activity"/>
    <property type="evidence" value="ECO:0007669"/>
    <property type="project" value="TreeGrafter"/>
</dbReference>
<reference evidence="3 4" key="1">
    <citation type="journal article" date="2009" name="Stand. Genomic Sci.">
        <title>Complete genome sequence of Sanguibacter keddieii type strain (ST-74).</title>
        <authorList>
            <person name="Ivanova N."/>
            <person name="Sikorski J."/>
            <person name="Sims D."/>
            <person name="Brettin T."/>
            <person name="Detter J.C."/>
            <person name="Han C."/>
            <person name="Lapidus A."/>
            <person name="Copeland A."/>
            <person name="Glavina Del Rio T."/>
            <person name="Nolan M."/>
            <person name="Chen F."/>
            <person name="Lucas S."/>
            <person name="Tice H."/>
            <person name="Cheng J.F."/>
            <person name="Bruce D."/>
            <person name="Goodwin L."/>
            <person name="Pitluck S."/>
            <person name="Pati A."/>
            <person name="Mavromatis K."/>
            <person name="Chen A."/>
            <person name="Palaniappan K."/>
            <person name="D'haeseleer P."/>
            <person name="Chain P."/>
            <person name="Bristow J."/>
            <person name="Eisen J.A."/>
            <person name="Markowitz V."/>
            <person name="Hugenholtz P."/>
            <person name="Goker M."/>
            <person name="Pukall R."/>
            <person name="Klenk H.P."/>
            <person name="Kyrpides N.C."/>
        </authorList>
    </citation>
    <scope>NUCLEOTIDE SEQUENCE [LARGE SCALE GENOMIC DNA]</scope>
    <source>
        <strain evidence="4">ATCC 51767 / DSM 10542 / NCFB 3025 / ST-74</strain>
    </source>
</reference>
<dbReference type="KEGG" id="ske:Sked_07840"/>
<gene>
    <name evidence="3" type="ordered locus">Sked_07840</name>
</gene>
<dbReference type="InterPro" id="IPR048015">
    <property type="entry name" value="NTP-PPase_MazG-like_N"/>
</dbReference>
<dbReference type="eggNOG" id="COG3956">
    <property type="taxonomic scope" value="Bacteria"/>
</dbReference>
<evidence type="ECO:0000259" key="2">
    <source>
        <dbReference type="Pfam" id="PF03819"/>
    </source>
</evidence>
<feature type="domain" description="NTP pyrophosphohydrolase MazG-like" evidence="2">
    <location>
        <begin position="36"/>
        <end position="111"/>
    </location>
</feature>
<feature type="region of interest" description="Disordered" evidence="1">
    <location>
        <begin position="163"/>
        <end position="188"/>
    </location>
</feature>
<dbReference type="GO" id="GO:0046076">
    <property type="term" value="P:dTTP catabolic process"/>
    <property type="evidence" value="ECO:0007669"/>
    <property type="project" value="TreeGrafter"/>
</dbReference>
<dbReference type="FunFam" id="1.10.287.1080:FF:000001">
    <property type="entry name" value="Nucleoside triphosphate pyrophosphohydrolase"/>
    <property type="match status" value="1"/>
</dbReference>
<dbReference type="CDD" id="cd11528">
    <property type="entry name" value="NTP-PPase_MazG_Nterm"/>
    <property type="match status" value="1"/>
</dbReference>
<dbReference type="InterPro" id="IPR011551">
    <property type="entry name" value="NTP_PyrPHydrolase_MazG"/>
</dbReference>
<dbReference type="EMBL" id="CP001819">
    <property type="protein sequence ID" value="ACZ20737.1"/>
    <property type="molecule type" value="Genomic_DNA"/>
</dbReference>
<dbReference type="GO" id="GO:0006950">
    <property type="term" value="P:response to stress"/>
    <property type="evidence" value="ECO:0007669"/>
    <property type="project" value="UniProtKB-ARBA"/>
</dbReference>
<dbReference type="OrthoDB" id="9808939at2"/>
<proteinExistence type="predicted"/>
<dbReference type="GO" id="GO:0046081">
    <property type="term" value="P:dUTP catabolic process"/>
    <property type="evidence" value="ECO:0007669"/>
    <property type="project" value="TreeGrafter"/>
</dbReference>
<dbReference type="PANTHER" id="PTHR30522:SF0">
    <property type="entry name" value="NUCLEOSIDE TRIPHOSPHATE PYROPHOSPHOHYDROLASE"/>
    <property type="match status" value="1"/>
</dbReference>
<dbReference type="InterPro" id="IPR004518">
    <property type="entry name" value="MazG-like_dom"/>
</dbReference>
<evidence type="ECO:0000256" key="1">
    <source>
        <dbReference type="SAM" id="MobiDB-lite"/>
    </source>
</evidence>
<keyword evidence="4" id="KW-1185">Reference proteome</keyword>
<dbReference type="GO" id="GO:0046061">
    <property type="term" value="P:dATP catabolic process"/>
    <property type="evidence" value="ECO:0007669"/>
    <property type="project" value="TreeGrafter"/>
</dbReference>
<evidence type="ECO:0000313" key="4">
    <source>
        <dbReference type="Proteomes" id="UP000000322"/>
    </source>
</evidence>
<dbReference type="PANTHER" id="PTHR30522">
    <property type="entry name" value="NUCLEOSIDE TRIPHOSPHATE PYROPHOSPHOHYDROLASE"/>
    <property type="match status" value="1"/>
</dbReference>
<dbReference type="SUPFAM" id="SSF101386">
    <property type="entry name" value="all-alpha NTP pyrophosphatases"/>
    <property type="match status" value="1"/>
</dbReference>
<dbReference type="GO" id="GO:0046047">
    <property type="term" value="P:TTP catabolic process"/>
    <property type="evidence" value="ECO:0007669"/>
    <property type="project" value="TreeGrafter"/>
</dbReference>
<dbReference type="Pfam" id="PF03819">
    <property type="entry name" value="MazG"/>
    <property type="match status" value="1"/>
</dbReference>
<sequence>MTTAARPVPSADPLHDLVASMDRLRSPGGCPWDAEQTHGSLVRYLLEESYELAEAIETGDRPGLREELGDVLFQVVFHARIAQEDAEDPFTLDDVAADLVAKLQRRHPHVFGDDEYVDAEHLTVRWDQIKQQEKARGSVLDGVPLGQGALSRAQKVVTRARRAGLPDGGTHEDGLSVGGAPVGAGQAEPSAEDVGAELLAVVRRAQAAGVDAEGALRAALRSLETEIRDVEQRSDG</sequence>
<dbReference type="NCBIfam" id="TIGR00444">
    <property type="entry name" value="mazG"/>
    <property type="match status" value="1"/>
</dbReference>
<dbReference type="AlphaFoldDB" id="D1BBH1"/>